<evidence type="ECO:0000313" key="6">
    <source>
        <dbReference type="EMBL" id="BDV29895.1"/>
    </source>
</evidence>
<dbReference type="PANTHER" id="PTHR30246:SF1">
    <property type="entry name" value="2-DEHYDRO-3-DEOXY-6-PHOSPHOGALACTONATE ALDOLASE-RELATED"/>
    <property type="match status" value="1"/>
</dbReference>
<dbReference type="InterPro" id="IPR013785">
    <property type="entry name" value="Aldolase_TIM"/>
</dbReference>
<protein>
    <submittedName>
        <fullName evidence="6">2-dehydro-3-deoxy-phosphogluconate aldolase</fullName>
    </submittedName>
</protein>
<evidence type="ECO:0000256" key="5">
    <source>
        <dbReference type="ARBA" id="ARBA00023277"/>
    </source>
</evidence>
<gene>
    <name evidence="6" type="primary">dgoA</name>
    <name evidence="6" type="ORF">Microterr_05550</name>
</gene>
<evidence type="ECO:0000313" key="7">
    <source>
        <dbReference type="Proteomes" id="UP001317779"/>
    </source>
</evidence>
<evidence type="ECO:0000256" key="3">
    <source>
        <dbReference type="ARBA" id="ARBA00011233"/>
    </source>
</evidence>
<keyword evidence="5" id="KW-0119">Carbohydrate metabolism</keyword>
<keyword evidence="7" id="KW-1185">Reference proteome</keyword>
<reference evidence="6 7" key="1">
    <citation type="submission" date="2022-12" db="EMBL/GenBank/DDBJ databases">
        <title>Microbacterium terricola strain KV-448 chromosome, complete genome.</title>
        <authorList>
            <person name="Oshima T."/>
            <person name="Moriya T."/>
            <person name="Bessho Y."/>
        </authorList>
    </citation>
    <scope>NUCLEOTIDE SEQUENCE [LARGE SCALE GENOMIC DNA]</scope>
    <source>
        <strain evidence="6 7">KV-448</strain>
    </source>
</reference>
<comment type="subunit">
    <text evidence="3">Homotrimer.</text>
</comment>
<evidence type="ECO:0000256" key="2">
    <source>
        <dbReference type="ARBA" id="ARBA00006906"/>
    </source>
</evidence>
<comment type="similarity">
    <text evidence="2">Belongs to the KHG/KDPG aldolase family.</text>
</comment>
<dbReference type="Pfam" id="PF01081">
    <property type="entry name" value="Aldolase"/>
    <property type="match status" value="1"/>
</dbReference>
<accession>A0ABM8DWB7</accession>
<sequence>MVRHSDDVIAERIARAAVDGGIGIIEITFTVPSAPQLIARLRQELPGIVIGAGTVLTAADVDAATAAGADFLVSPIADAEVMRAAAARSIRFIAGAATPTEVAAAWRGGAQAVKIFPAATLGPGFVSAVRDVLPGVPLIPTGGIRPADVGAWLSAGATAVGIAGSLTSAWQEGGADGVRAAAATAVTASAPIRSTR</sequence>
<dbReference type="Gene3D" id="3.20.20.70">
    <property type="entry name" value="Aldolase class I"/>
    <property type="match status" value="1"/>
</dbReference>
<comment type="pathway">
    <text evidence="1">Carbohydrate acid metabolism.</text>
</comment>
<dbReference type="CDD" id="cd00452">
    <property type="entry name" value="KDPG_aldolase"/>
    <property type="match status" value="1"/>
</dbReference>
<keyword evidence="4" id="KW-0456">Lyase</keyword>
<evidence type="ECO:0000256" key="1">
    <source>
        <dbReference type="ARBA" id="ARBA00004761"/>
    </source>
</evidence>
<proteinExistence type="inferred from homology"/>
<dbReference type="EMBL" id="AP027141">
    <property type="protein sequence ID" value="BDV29895.1"/>
    <property type="molecule type" value="Genomic_DNA"/>
</dbReference>
<dbReference type="PANTHER" id="PTHR30246">
    <property type="entry name" value="2-KETO-3-DEOXY-6-PHOSPHOGLUCONATE ALDOLASE"/>
    <property type="match status" value="1"/>
</dbReference>
<evidence type="ECO:0000256" key="4">
    <source>
        <dbReference type="ARBA" id="ARBA00023239"/>
    </source>
</evidence>
<name>A0ABM8DWB7_9MICO</name>
<dbReference type="SUPFAM" id="SSF51569">
    <property type="entry name" value="Aldolase"/>
    <property type="match status" value="1"/>
</dbReference>
<organism evidence="6 7">
    <name type="scientific">Microbacterium terricola</name>
    <dbReference type="NCBI Taxonomy" id="344163"/>
    <lineage>
        <taxon>Bacteria</taxon>
        <taxon>Bacillati</taxon>
        <taxon>Actinomycetota</taxon>
        <taxon>Actinomycetes</taxon>
        <taxon>Micrococcales</taxon>
        <taxon>Microbacteriaceae</taxon>
        <taxon>Microbacterium</taxon>
    </lineage>
</organism>
<dbReference type="Proteomes" id="UP001317779">
    <property type="component" value="Chromosome"/>
</dbReference>
<dbReference type="InterPro" id="IPR000887">
    <property type="entry name" value="Aldlse_KDPG_KHG"/>
</dbReference>